<accession>A0A6L2NVL6</accession>
<dbReference type="Pfam" id="PF00078">
    <property type="entry name" value="RVT_1"/>
    <property type="match status" value="1"/>
</dbReference>
<dbReference type="InterPro" id="IPR043502">
    <property type="entry name" value="DNA/RNA_pol_sf"/>
</dbReference>
<dbReference type="SUPFAM" id="SSF56672">
    <property type="entry name" value="DNA/RNA polymerases"/>
    <property type="match status" value="1"/>
</dbReference>
<gene>
    <name evidence="2" type="ORF">Tci_062211</name>
</gene>
<dbReference type="AlphaFoldDB" id="A0A6L2NVL6"/>
<name>A0A6L2NVL6_TANCI</name>
<sequence>MHNYHLDRGSPRCAFKVDIQKAYDTVDWDFLRMILHGFGFHDKMVSWIMECVTTSSYSICVNGSLYGYFKGKRGLRQGDPLSLYLFTLVVEILTLMLHRKVKDTDSFSYHRYCSKLEIINLCFADDLFLFAYGDVDSASIIKEALDEFKNASGLVPSLSKSTAYFYNVLNHVKLSILQALPFEEGKLPVKYLGVPLVSSHLMIRDCNEFIDKVQIRIQDWKNKALSIVGKGKSKIAWESVCLPKDKGGLGIRRLECFNAVIMASHIWKIISLKESLWVKWIHEYKLKGRNFKDFPLRGNMSWGWWKILQLRPTIRRFILNKIGNGANTFLWFDRWTDLESTGCFVVHRDMARAGLTPNLKVHDVIINGTWLWPHDLIAKFLVLNNYNVPINDEDVDRLVWRDIHGNVKKNSVSQVWDDIRFRDSKVNWYNMVWFPSCIPRHAINLWLIVRRKLKTQDLIPAWDVSSLLGVVCSLCESNPDLHDHLFFECPVSCGIWNRVKGLAGLNALNPDIYDIIQDLLPIVKHRTTVSVIAKLVVAASAYYVWQERNWRLFKKGKRNSDQIVECIVSSVRLKLLCCKLKKSKSGERMARLWDLLEVVFI</sequence>
<organism evidence="2">
    <name type="scientific">Tanacetum cinerariifolium</name>
    <name type="common">Dalmatian daisy</name>
    <name type="synonym">Chrysanthemum cinerariifolium</name>
    <dbReference type="NCBI Taxonomy" id="118510"/>
    <lineage>
        <taxon>Eukaryota</taxon>
        <taxon>Viridiplantae</taxon>
        <taxon>Streptophyta</taxon>
        <taxon>Embryophyta</taxon>
        <taxon>Tracheophyta</taxon>
        <taxon>Spermatophyta</taxon>
        <taxon>Magnoliopsida</taxon>
        <taxon>eudicotyledons</taxon>
        <taxon>Gunneridae</taxon>
        <taxon>Pentapetalae</taxon>
        <taxon>asterids</taxon>
        <taxon>campanulids</taxon>
        <taxon>Asterales</taxon>
        <taxon>Asteraceae</taxon>
        <taxon>Asteroideae</taxon>
        <taxon>Anthemideae</taxon>
        <taxon>Anthemidinae</taxon>
        <taxon>Tanacetum</taxon>
    </lineage>
</organism>
<evidence type="ECO:0000313" key="2">
    <source>
        <dbReference type="EMBL" id="GEU90233.1"/>
    </source>
</evidence>
<dbReference type="PANTHER" id="PTHR33116:SF76">
    <property type="entry name" value="DUF4283 DOMAIN-CONTAINING PROTEIN"/>
    <property type="match status" value="1"/>
</dbReference>
<dbReference type="PANTHER" id="PTHR33116">
    <property type="entry name" value="REVERSE TRANSCRIPTASE ZINC-BINDING DOMAIN-CONTAINING PROTEIN-RELATED-RELATED"/>
    <property type="match status" value="1"/>
</dbReference>
<dbReference type="EMBL" id="BKCJ010010140">
    <property type="protein sequence ID" value="GEU90233.1"/>
    <property type="molecule type" value="Genomic_DNA"/>
</dbReference>
<dbReference type="InterPro" id="IPR026960">
    <property type="entry name" value="RVT-Znf"/>
</dbReference>
<proteinExistence type="predicted"/>
<feature type="domain" description="Reverse transcriptase" evidence="1">
    <location>
        <begin position="1"/>
        <end position="196"/>
    </location>
</feature>
<comment type="caution">
    <text evidence="2">The sequence shown here is derived from an EMBL/GenBank/DDBJ whole genome shotgun (WGS) entry which is preliminary data.</text>
</comment>
<dbReference type="PROSITE" id="PS50878">
    <property type="entry name" value="RT_POL"/>
    <property type="match status" value="1"/>
</dbReference>
<protein>
    <recommendedName>
        <fullName evidence="1">Reverse transcriptase domain-containing protein</fullName>
    </recommendedName>
</protein>
<dbReference type="InterPro" id="IPR000477">
    <property type="entry name" value="RT_dom"/>
</dbReference>
<dbReference type="Pfam" id="PF13966">
    <property type="entry name" value="zf-RVT"/>
    <property type="match status" value="1"/>
</dbReference>
<evidence type="ECO:0000259" key="1">
    <source>
        <dbReference type="PROSITE" id="PS50878"/>
    </source>
</evidence>
<reference evidence="2" key="1">
    <citation type="journal article" date="2019" name="Sci. Rep.">
        <title>Draft genome of Tanacetum cinerariifolium, the natural source of mosquito coil.</title>
        <authorList>
            <person name="Yamashiro T."/>
            <person name="Shiraishi A."/>
            <person name="Satake H."/>
            <person name="Nakayama K."/>
        </authorList>
    </citation>
    <scope>NUCLEOTIDE SEQUENCE</scope>
</reference>